<feature type="region of interest" description="Disordered" evidence="1">
    <location>
        <begin position="1201"/>
        <end position="1228"/>
    </location>
</feature>
<dbReference type="EMBL" id="KV442073">
    <property type="protein sequence ID" value="OAQ25859.1"/>
    <property type="molecule type" value="Genomic_DNA"/>
</dbReference>
<feature type="compositionally biased region" description="Gly residues" evidence="1">
    <location>
        <begin position="94"/>
        <end position="103"/>
    </location>
</feature>
<name>A0A197JNC2_9FUNG</name>
<feature type="region of interest" description="Disordered" evidence="1">
    <location>
        <begin position="557"/>
        <end position="581"/>
    </location>
</feature>
<dbReference type="AlphaFoldDB" id="A0A197JNC2"/>
<reference evidence="2 3" key="1">
    <citation type="submission" date="2016-05" db="EMBL/GenBank/DDBJ databases">
        <title>Genome sequencing reveals origins of a unique bacterial endosymbiosis in the earliest lineages of terrestrial Fungi.</title>
        <authorList>
            <consortium name="DOE Joint Genome Institute"/>
            <person name="Uehling J."/>
            <person name="Gryganskyi A."/>
            <person name="Hameed K."/>
            <person name="Tschaplinski T."/>
            <person name="Misztal P."/>
            <person name="Wu S."/>
            <person name="Desiro A."/>
            <person name="Vande Pol N."/>
            <person name="Du Z.-Y."/>
            <person name="Zienkiewicz A."/>
            <person name="Zienkiewicz K."/>
            <person name="Morin E."/>
            <person name="Tisserant E."/>
            <person name="Splivallo R."/>
            <person name="Hainaut M."/>
            <person name="Henrissat B."/>
            <person name="Ohm R."/>
            <person name="Kuo A."/>
            <person name="Yan J."/>
            <person name="Lipzen A."/>
            <person name="Nolan M."/>
            <person name="Labutti K."/>
            <person name="Barry K."/>
            <person name="Goldstein A."/>
            <person name="Labbe J."/>
            <person name="Schadt C."/>
            <person name="Tuskan G."/>
            <person name="Grigoriev I."/>
            <person name="Martin F."/>
            <person name="Vilgalys R."/>
            <person name="Bonito G."/>
        </authorList>
    </citation>
    <scope>NUCLEOTIDE SEQUENCE [LARGE SCALE GENOMIC DNA]</scope>
    <source>
        <strain evidence="2 3">AG-77</strain>
    </source>
</reference>
<feature type="compositionally biased region" description="Basic residues" evidence="1">
    <location>
        <begin position="273"/>
        <end position="291"/>
    </location>
</feature>
<feature type="region of interest" description="Disordered" evidence="1">
    <location>
        <begin position="249"/>
        <end position="319"/>
    </location>
</feature>
<feature type="region of interest" description="Disordered" evidence="1">
    <location>
        <begin position="69"/>
        <end position="88"/>
    </location>
</feature>
<organism evidence="2 3">
    <name type="scientific">Linnemannia elongata AG-77</name>
    <dbReference type="NCBI Taxonomy" id="1314771"/>
    <lineage>
        <taxon>Eukaryota</taxon>
        <taxon>Fungi</taxon>
        <taxon>Fungi incertae sedis</taxon>
        <taxon>Mucoromycota</taxon>
        <taxon>Mortierellomycotina</taxon>
        <taxon>Mortierellomycetes</taxon>
        <taxon>Mortierellales</taxon>
        <taxon>Mortierellaceae</taxon>
        <taxon>Linnemannia</taxon>
    </lineage>
</organism>
<feature type="compositionally biased region" description="Polar residues" evidence="1">
    <location>
        <begin position="1048"/>
        <end position="1062"/>
    </location>
</feature>
<gene>
    <name evidence="2" type="ORF">K457DRAFT_22676</name>
</gene>
<feature type="compositionally biased region" description="Low complexity" evidence="1">
    <location>
        <begin position="1150"/>
        <end position="1159"/>
    </location>
</feature>
<feature type="region of interest" description="Disordered" evidence="1">
    <location>
        <begin position="1129"/>
        <end position="1173"/>
    </location>
</feature>
<feature type="compositionally biased region" description="Basic residues" evidence="1">
    <location>
        <begin position="170"/>
        <end position="184"/>
    </location>
</feature>
<keyword evidence="3" id="KW-1185">Reference proteome</keyword>
<feature type="compositionally biased region" description="Polar residues" evidence="1">
    <location>
        <begin position="684"/>
        <end position="697"/>
    </location>
</feature>
<feature type="compositionally biased region" description="Polar residues" evidence="1">
    <location>
        <begin position="351"/>
        <end position="365"/>
    </location>
</feature>
<feature type="compositionally biased region" description="Low complexity" evidence="1">
    <location>
        <begin position="433"/>
        <end position="445"/>
    </location>
</feature>
<dbReference type="Proteomes" id="UP000078512">
    <property type="component" value="Unassembled WGS sequence"/>
</dbReference>
<dbReference type="OrthoDB" id="2449186at2759"/>
<feature type="compositionally biased region" description="Low complexity" evidence="1">
    <location>
        <begin position="387"/>
        <end position="405"/>
    </location>
</feature>
<proteinExistence type="predicted"/>
<feature type="region of interest" description="Disordered" evidence="1">
    <location>
        <begin position="433"/>
        <end position="453"/>
    </location>
</feature>
<evidence type="ECO:0000256" key="1">
    <source>
        <dbReference type="SAM" id="MobiDB-lite"/>
    </source>
</evidence>
<feature type="region of interest" description="Disordered" evidence="1">
    <location>
        <begin position="39"/>
        <end position="58"/>
    </location>
</feature>
<feature type="region of interest" description="Disordered" evidence="1">
    <location>
        <begin position="919"/>
        <end position="946"/>
    </location>
</feature>
<protein>
    <submittedName>
        <fullName evidence="2">Uncharacterized protein</fullName>
    </submittedName>
</protein>
<feature type="compositionally biased region" description="Acidic residues" evidence="1">
    <location>
        <begin position="569"/>
        <end position="578"/>
    </location>
</feature>
<feature type="region of interest" description="Disordered" evidence="1">
    <location>
        <begin position="674"/>
        <end position="698"/>
    </location>
</feature>
<evidence type="ECO:0000313" key="2">
    <source>
        <dbReference type="EMBL" id="OAQ25859.1"/>
    </source>
</evidence>
<feature type="compositionally biased region" description="Low complexity" evidence="1">
    <location>
        <begin position="152"/>
        <end position="169"/>
    </location>
</feature>
<feature type="region of interest" description="Disordered" evidence="1">
    <location>
        <begin position="94"/>
        <end position="236"/>
    </location>
</feature>
<sequence length="1279" mass="137188">MQPVPSPTTRSSSAASSSQFIRMPFSSIGPSAAAEGVAAVSAPSLPHPRPSVPASPESLVLRNLKKRIDRLDLNARTPSSSSFGLPMVASAGTGTGTGIGPHDGGAATAAINQPTSTSSTHSNHNNNNHDNSYSGKKNSRRHKKDRDWKRGPPATLAPLSQPPSSSLQHSTRHSRHHSNHHHKQEKAGAGAGGGNGSTQHREGIVNGHGISLAAGGGEGGSATEDPSGGGRKATGKGISGLYSGGEIAGGGGGKLTEATKAVGSSGGGGGREGRRRRKKEKERGGIGRKRTTSVNSHLVINNHNNSGQAPSRVGVQGSGGAQYGVEYQRRPAGTESGIGMGATPCGGMGYSSSVAGIQEPVSSPGMQHHHHQDYQPQSQSRYHHGYHQQQQQQKEQQQQHQQSYHEQLHEHLHQQHQQYEMNQQMRQSVDMYPGQHYSQQHPGQQQQGGLGASDKTIRSSFLQGIKTHALQPNQLTHLTLLRYEFLMNEFVEMMRLLPAVQVLDLDVASVPSCTCRTFPHPYGLYHHRQQKQHASCQYRPSQYPSLQGEHFRASPYTETPYSWHSSQNDDSDNMDVDYEQSNSPSAATLCSNCIHREGLFRRSQGTSTAPAGPKDQFPTVRSLTFRGTAIVPELLALFPNLETLALEEMRYKTPTATIGPPSIPGDALFHGSAYSQAHSRRSSDQSQGEFGSSSFYTDSGDDSLDATASLSLEAGLPSSPSRQSVMISELAMMLKNHCPLLTRLVLNEPLLVEDLSREQLRLQNNSLSSSSISPSPSPSQSYIYPLKQKQQQLSSPGRVQDRLALLLQVIPRLKQFVVHSRVVAKCPQLLDTLLEYHHPHLVSFQVLDDSQDMSHYPSIQNPNVSPVLPRQPQHHAFYSTQDIYDQQSPHQQQQLYEQLGHQYNSTFVTFGSESSAMQQQQQQYAYPGGGHGGHGGDLPSSPSAQSPSLLYQTLQTQHHLQQVQRQHTMLHLQASSFRILEACPNLQVFESKIPLPLQQLIGSVPRWACGSEITVLWLEIEELTGNSGLDPEEEEVMQMFVRSLFKGSRSNTASSSPPQETNSSGSGEGGSSRPTTVSPSPPPPIGVTAAVDIVSNGSSSFAAGGDKATAPAATRLGSHLVEVRPSGTVLSSLGSAGDGGVGEPSPSPSPSSVLGLPPGQGAPLSSDAWTSQGIQTVSSEPAVNVAPSPAAGVGAGMASGWNKPLLPPPPPLTFTSPAKTSSSMGGGASYASGSCQIEGIERLVALQFLVEHQLVYLPKLDRFLMGNRTYTIPTRERVL</sequence>
<feature type="compositionally biased region" description="Polar residues" evidence="1">
    <location>
        <begin position="557"/>
        <end position="568"/>
    </location>
</feature>
<feature type="region of interest" description="Disordered" evidence="1">
    <location>
        <begin position="1048"/>
        <end position="1087"/>
    </location>
</feature>
<feature type="compositionally biased region" description="Low complexity" evidence="1">
    <location>
        <begin position="115"/>
        <end position="134"/>
    </location>
</feature>
<evidence type="ECO:0000313" key="3">
    <source>
        <dbReference type="Proteomes" id="UP000078512"/>
    </source>
</evidence>
<feature type="region of interest" description="Disordered" evidence="1">
    <location>
        <begin position="351"/>
        <end position="419"/>
    </location>
</feature>
<feature type="compositionally biased region" description="Polar residues" evidence="1">
    <location>
        <begin position="292"/>
        <end position="309"/>
    </location>
</feature>
<feature type="compositionally biased region" description="Gly residues" evidence="1">
    <location>
        <begin position="927"/>
        <end position="936"/>
    </location>
</feature>
<accession>A0A197JNC2</accession>